<accession>A0A0R2B689</accession>
<organism evidence="2 3">
    <name type="scientific">Secundilactobacillus collinoides DSM 20515 = JCM 1123</name>
    <dbReference type="NCBI Taxonomy" id="1423733"/>
    <lineage>
        <taxon>Bacteria</taxon>
        <taxon>Bacillati</taxon>
        <taxon>Bacillota</taxon>
        <taxon>Bacilli</taxon>
        <taxon>Lactobacillales</taxon>
        <taxon>Lactobacillaceae</taxon>
        <taxon>Secundilactobacillus</taxon>
    </lineage>
</organism>
<dbReference type="EMBL" id="AYYR01000074">
    <property type="protein sequence ID" value="KRM74570.1"/>
    <property type="molecule type" value="Genomic_DNA"/>
</dbReference>
<evidence type="ECO:0000313" key="2">
    <source>
        <dbReference type="EMBL" id="KRM74570.1"/>
    </source>
</evidence>
<dbReference type="PATRIC" id="fig|1423733.4.peg.3354"/>
<reference evidence="2 3" key="1">
    <citation type="journal article" date="2015" name="Genome Announc.">
        <title>Expanding the biotechnology potential of lactobacilli through comparative genomics of 213 strains and associated genera.</title>
        <authorList>
            <person name="Sun Z."/>
            <person name="Harris H.M."/>
            <person name="McCann A."/>
            <person name="Guo C."/>
            <person name="Argimon S."/>
            <person name="Zhang W."/>
            <person name="Yang X."/>
            <person name="Jeffery I.B."/>
            <person name="Cooney J.C."/>
            <person name="Kagawa T.F."/>
            <person name="Liu W."/>
            <person name="Song Y."/>
            <person name="Salvetti E."/>
            <person name="Wrobel A."/>
            <person name="Rasinkangas P."/>
            <person name="Parkhill J."/>
            <person name="Rea M.C."/>
            <person name="O'Sullivan O."/>
            <person name="Ritari J."/>
            <person name="Douillard F.P."/>
            <person name="Paul Ross R."/>
            <person name="Yang R."/>
            <person name="Briner A.E."/>
            <person name="Felis G.E."/>
            <person name="de Vos W.M."/>
            <person name="Barrangou R."/>
            <person name="Klaenhammer T.R."/>
            <person name="Caufield P.W."/>
            <person name="Cui Y."/>
            <person name="Zhang H."/>
            <person name="O'Toole P.W."/>
        </authorList>
    </citation>
    <scope>NUCLEOTIDE SEQUENCE [LARGE SCALE GENOMIC DNA]</scope>
    <source>
        <strain evidence="2 3">DSM 20515</strain>
    </source>
</reference>
<sequence length="73" mass="8276">MAFCPIDRTRIGVLSFWKVKDGVICNTCGRKIGLIHGIDDAEEIARSYTVDELKELVSNHQQVSRKHAKVQYS</sequence>
<protein>
    <recommendedName>
        <fullName evidence="1">DUF4428 domain-containing protein</fullName>
    </recommendedName>
</protein>
<evidence type="ECO:0000259" key="1">
    <source>
        <dbReference type="Pfam" id="PF14471"/>
    </source>
</evidence>
<dbReference type="InterPro" id="IPR027872">
    <property type="entry name" value="DUF4428"/>
</dbReference>
<dbReference type="Proteomes" id="UP000051845">
    <property type="component" value="Unassembled WGS sequence"/>
</dbReference>
<dbReference type="Pfam" id="PF14471">
    <property type="entry name" value="DUF4428"/>
    <property type="match status" value="1"/>
</dbReference>
<proteinExistence type="predicted"/>
<dbReference type="RefSeq" id="WP_054759973.1">
    <property type="nucleotide sequence ID" value="NZ_AYYR01000074.1"/>
</dbReference>
<feature type="domain" description="DUF4428" evidence="1">
    <location>
        <begin position="4"/>
        <end position="55"/>
    </location>
</feature>
<name>A0A0R2B689_SECCO</name>
<dbReference type="AlphaFoldDB" id="A0A0R2B689"/>
<comment type="caution">
    <text evidence="2">The sequence shown here is derived from an EMBL/GenBank/DDBJ whole genome shotgun (WGS) entry which is preliminary data.</text>
</comment>
<evidence type="ECO:0000313" key="3">
    <source>
        <dbReference type="Proteomes" id="UP000051845"/>
    </source>
</evidence>
<gene>
    <name evidence="2" type="ORF">FC82_GL003229</name>
</gene>